<proteinExistence type="predicted"/>
<dbReference type="OMA" id="QLGACFE"/>
<accession>W3XEE8</accession>
<evidence type="ECO:0000256" key="1">
    <source>
        <dbReference type="SAM" id="MobiDB-lite"/>
    </source>
</evidence>
<dbReference type="Proteomes" id="UP000030651">
    <property type="component" value="Unassembled WGS sequence"/>
</dbReference>
<dbReference type="RefSeq" id="XP_007829191.1">
    <property type="nucleotide sequence ID" value="XM_007831000.1"/>
</dbReference>
<dbReference type="InParanoid" id="W3XEE8"/>
<dbReference type="AlphaFoldDB" id="W3XEE8"/>
<evidence type="ECO:0000313" key="3">
    <source>
        <dbReference type="Proteomes" id="UP000030651"/>
    </source>
</evidence>
<dbReference type="EMBL" id="KI912110">
    <property type="protein sequence ID" value="ETS84394.1"/>
    <property type="molecule type" value="Genomic_DNA"/>
</dbReference>
<gene>
    <name evidence="2" type="ORF">PFICI_02419</name>
</gene>
<feature type="region of interest" description="Disordered" evidence="1">
    <location>
        <begin position="1"/>
        <end position="26"/>
    </location>
</feature>
<reference evidence="3" key="1">
    <citation type="journal article" date="2015" name="BMC Genomics">
        <title>Genomic and transcriptomic analysis of the endophytic fungus Pestalotiopsis fici reveals its lifestyle and high potential for synthesis of natural products.</title>
        <authorList>
            <person name="Wang X."/>
            <person name="Zhang X."/>
            <person name="Liu L."/>
            <person name="Xiang M."/>
            <person name="Wang W."/>
            <person name="Sun X."/>
            <person name="Che Y."/>
            <person name="Guo L."/>
            <person name="Liu G."/>
            <person name="Guo L."/>
            <person name="Wang C."/>
            <person name="Yin W.B."/>
            <person name="Stadler M."/>
            <person name="Zhang X."/>
            <person name="Liu X."/>
        </authorList>
    </citation>
    <scope>NUCLEOTIDE SEQUENCE [LARGE SCALE GENOMIC DNA]</scope>
    <source>
        <strain evidence="3">W106-1 / CGMCC3.15140</strain>
    </source>
</reference>
<dbReference type="HOGENOM" id="CLU_082453_1_0_1"/>
<dbReference type="eggNOG" id="ENOG502S5KU">
    <property type="taxonomic scope" value="Eukaryota"/>
</dbReference>
<protein>
    <submittedName>
        <fullName evidence="2">Uncharacterized protein</fullName>
    </submittedName>
</protein>
<organism evidence="2 3">
    <name type="scientific">Pestalotiopsis fici (strain W106-1 / CGMCC3.15140)</name>
    <dbReference type="NCBI Taxonomy" id="1229662"/>
    <lineage>
        <taxon>Eukaryota</taxon>
        <taxon>Fungi</taxon>
        <taxon>Dikarya</taxon>
        <taxon>Ascomycota</taxon>
        <taxon>Pezizomycotina</taxon>
        <taxon>Sordariomycetes</taxon>
        <taxon>Xylariomycetidae</taxon>
        <taxon>Amphisphaeriales</taxon>
        <taxon>Sporocadaceae</taxon>
        <taxon>Pestalotiopsis</taxon>
    </lineage>
</organism>
<dbReference type="GeneID" id="19267432"/>
<name>W3XEE8_PESFW</name>
<evidence type="ECO:0000313" key="2">
    <source>
        <dbReference type="EMBL" id="ETS84394.1"/>
    </source>
</evidence>
<dbReference type="OrthoDB" id="4932428at2759"/>
<keyword evidence="3" id="KW-1185">Reference proteome</keyword>
<dbReference type="KEGG" id="pfy:PFICI_02419"/>
<sequence length="230" mass="26218">MSSRSGRSSHSGKKSRSSQQCEPTNISLPSHLDRFIVLISSNLVPRQSSNAQLIESLRTHRVNTLTELRRIERVAASCESEEEALAFQAPMTSAWSYYVGNQFLVELRGLTPNYPMSADVVAEAVRRVRSDPGSNRSWNMAWLCLIKIRDDCSDVSSQRVLEYNLLTPSSIHSGLIPHYSNNEAWKREMWGGRDPSQEEADQLGACFEWEWMQAIENMLRHWADGPPTWY</sequence>